<keyword evidence="2" id="KW-0732">Signal</keyword>
<dbReference type="PROSITE" id="PS51257">
    <property type="entry name" value="PROKAR_LIPOPROTEIN"/>
    <property type="match status" value="1"/>
</dbReference>
<feature type="region of interest" description="Disordered" evidence="1">
    <location>
        <begin position="28"/>
        <end position="47"/>
    </location>
</feature>
<dbReference type="EMBL" id="CP151632">
    <property type="protein sequence ID" value="WZO35190.1"/>
    <property type="molecule type" value="Genomic_DNA"/>
</dbReference>
<sequence>MPVRSRSLIVAAGIALLAAGLLTACATPAGSGGTPAPSRPSGSSGQTTEIEVDAAWLDGGRMIGLVTEGSSTCVPNAGETTYENGVLTVELVEPSGDTACTRDLVPRVTVVGLPEGIDPTQELEIRVTGESINGDTDLDGVPGLTPGAETDYLPSAGFTGEDGEFVVLTWGSSTCVPTVESATAAGNEATVTFATPPANQVCTMDMAPRGALVQVDGLDDDSEAFAILTGAEFDNVRIPIIGSD</sequence>
<feature type="signal peptide" evidence="2">
    <location>
        <begin position="1"/>
        <end position="26"/>
    </location>
</feature>
<evidence type="ECO:0000256" key="2">
    <source>
        <dbReference type="SAM" id="SignalP"/>
    </source>
</evidence>
<evidence type="ECO:0000256" key="1">
    <source>
        <dbReference type="SAM" id="MobiDB-lite"/>
    </source>
</evidence>
<name>A0AAU6SE74_9MICO</name>
<evidence type="ECO:0008006" key="4">
    <source>
        <dbReference type="Google" id="ProtNLM"/>
    </source>
</evidence>
<accession>A0AAU6SE74</accession>
<reference evidence="3" key="1">
    <citation type="submission" date="2024-04" db="EMBL/GenBank/DDBJ databases">
        <authorList>
            <person name="Roder T."/>
            <person name="Oberhansli S."/>
            <person name="Kreuzer M."/>
        </authorList>
    </citation>
    <scope>NUCLEOTIDE SEQUENCE</scope>
    <source>
        <strain evidence="3">LWS13-1.2</strain>
    </source>
</reference>
<evidence type="ECO:0000313" key="3">
    <source>
        <dbReference type="EMBL" id="WZO35190.1"/>
    </source>
</evidence>
<dbReference type="AlphaFoldDB" id="A0AAU6SE74"/>
<gene>
    <name evidence="3" type="ORF">MRBLWS13_002878</name>
</gene>
<proteinExistence type="predicted"/>
<organism evidence="3">
    <name type="scientific">Microbacterium sp. LWS13-1.2</name>
    <dbReference type="NCBI Taxonomy" id="3135264"/>
    <lineage>
        <taxon>Bacteria</taxon>
        <taxon>Bacillati</taxon>
        <taxon>Actinomycetota</taxon>
        <taxon>Actinomycetes</taxon>
        <taxon>Micrococcales</taxon>
        <taxon>Microbacteriaceae</taxon>
        <taxon>Microbacterium</taxon>
    </lineage>
</organism>
<feature type="chain" id="PRO_5043907523" description="Lipoprotein" evidence="2">
    <location>
        <begin position="27"/>
        <end position="244"/>
    </location>
</feature>
<protein>
    <recommendedName>
        <fullName evidence="4">Lipoprotein</fullName>
    </recommendedName>
</protein>
<dbReference type="RefSeq" id="WP_349426028.1">
    <property type="nucleotide sequence ID" value="NZ_CP151632.1"/>
</dbReference>